<feature type="transmembrane region" description="Helical" evidence="1">
    <location>
        <begin position="42"/>
        <end position="65"/>
    </location>
</feature>
<dbReference type="AlphaFoldDB" id="A0A9Q9STK7"/>
<dbReference type="Proteomes" id="UP000176944">
    <property type="component" value="Chromosome"/>
</dbReference>
<keyword evidence="1" id="KW-0472">Membrane</keyword>
<protein>
    <submittedName>
        <fullName evidence="2">Uncharacterized protein</fullName>
    </submittedName>
</protein>
<feature type="transmembrane region" description="Helical" evidence="1">
    <location>
        <begin position="108"/>
        <end position="130"/>
    </location>
</feature>
<name>A0A9Q9STK7_MOOP1</name>
<feature type="transmembrane region" description="Helical" evidence="1">
    <location>
        <begin position="77"/>
        <end position="102"/>
    </location>
</feature>
<reference evidence="2" key="2">
    <citation type="submission" date="2022-10" db="EMBL/GenBank/DDBJ databases">
        <authorList>
            <person name="Ngo T.-E."/>
        </authorList>
    </citation>
    <scope>NUCLEOTIDE SEQUENCE</scope>
    <source>
        <strain evidence="2">JHB</strain>
    </source>
</reference>
<proteinExistence type="predicted"/>
<dbReference type="EMBL" id="CP017708">
    <property type="protein sequence ID" value="WAN69403.1"/>
    <property type="molecule type" value="Genomic_DNA"/>
</dbReference>
<organism evidence="2">
    <name type="scientific">Moorena producens (strain JHB)</name>
    <dbReference type="NCBI Taxonomy" id="1454205"/>
    <lineage>
        <taxon>Bacteria</taxon>
        <taxon>Bacillati</taxon>
        <taxon>Cyanobacteriota</taxon>
        <taxon>Cyanophyceae</taxon>
        <taxon>Coleofasciculales</taxon>
        <taxon>Coleofasciculaceae</taxon>
        <taxon>Moorena</taxon>
    </lineage>
</organism>
<evidence type="ECO:0000313" key="2">
    <source>
        <dbReference type="EMBL" id="WAN69403.1"/>
    </source>
</evidence>
<keyword evidence="1" id="KW-0812">Transmembrane</keyword>
<gene>
    <name evidence="2" type="ORF">BJP36_35525</name>
</gene>
<evidence type="ECO:0000256" key="1">
    <source>
        <dbReference type="SAM" id="Phobius"/>
    </source>
</evidence>
<accession>A0A9Q9STK7</accession>
<reference evidence="2" key="1">
    <citation type="journal article" date="2017" name="Proc. Natl. Acad. Sci. U.S.A.">
        <title>Comparative genomics uncovers the prolific and distinctive metabolic potential of the cyanobacterial genus Moorea.</title>
        <authorList>
            <person name="Leao T."/>
            <person name="Castelao G."/>
            <person name="Korobeynikov A."/>
            <person name="Monroe E.A."/>
            <person name="Podell S."/>
            <person name="Glukhov E."/>
            <person name="Allen E.E."/>
            <person name="Gerwick W.H."/>
            <person name="Gerwick L."/>
        </authorList>
    </citation>
    <scope>NUCLEOTIDE SEQUENCE</scope>
    <source>
        <strain evidence="2">JHB</strain>
    </source>
</reference>
<sequence length="132" mass="14772">MLISLGNRQEAIGNSKEGFKRCSAAKGGSPHERLHQDTARFFITYLYSVSFFFPSCLLPIAYCLLPLTSYLLPLTSYLLPLTSYLLPIAYCLLPIAYCLLPIASYLLPLTYCLLPTPYSLLPTPFIIVLIND</sequence>
<keyword evidence="1" id="KW-1133">Transmembrane helix</keyword>